<comment type="cofactor">
    <cofactor evidence="1">
        <name>FAD</name>
        <dbReference type="ChEBI" id="CHEBI:57692"/>
    </cofactor>
</comment>
<dbReference type="PANTHER" id="PTHR42973:SF9">
    <property type="entry name" value="FAD-BINDING PCMH-TYPE DOMAIN-CONTAINING PROTEIN-RELATED"/>
    <property type="match status" value="1"/>
</dbReference>
<dbReference type="EMBL" id="JBAWTH010000002">
    <property type="protein sequence ID" value="KAL2292960.1"/>
    <property type="molecule type" value="Genomic_DNA"/>
</dbReference>
<evidence type="ECO:0000313" key="8">
    <source>
        <dbReference type="EMBL" id="KAL2292960.1"/>
    </source>
</evidence>
<dbReference type="InterPro" id="IPR006094">
    <property type="entry name" value="Oxid_FAD_bind_N"/>
</dbReference>
<keyword evidence="9" id="KW-1185">Reference proteome</keyword>
<dbReference type="SUPFAM" id="SSF56176">
    <property type="entry name" value="FAD-binding/transporter-associated domain-like"/>
    <property type="match status" value="1"/>
</dbReference>
<dbReference type="Proteomes" id="UP001600888">
    <property type="component" value="Unassembled WGS sequence"/>
</dbReference>
<evidence type="ECO:0000256" key="6">
    <source>
        <dbReference type="SAM" id="SignalP"/>
    </source>
</evidence>
<dbReference type="InterPro" id="IPR016166">
    <property type="entry name" value="FAD-bd_PCMH"/>
</dbReference>
<keyword evidence="5" id="KW-0560">Oxidoreductase</keyword>
<evidence type="ECO:0000259" key="7">
    <source>
        <dbReference type="PROSITE" id="PS51387"/>
    </source>
</evidence>
<evidence type="ECO:0000256" key="4">
    <source>
        <dbReference type="ARBA" id="ARBA00022827"/>
    </source>
</evidence>
<dbReference type="Gene3D" id="3.30.465.10">
    <property type="match status" value="1"/>
</dbReference>
<proteinExistence type="inferred from homology"/>
<feature type="domain" description="FAD-binding PCMH-type" evidence="7">
    <location>
        <begin position="96"/>
        <end position="267"/>
    </location>
</feature>
<keyword evidence="3" id="KW-0285">Flavoprotein</keyword>
<evidence type="ECO:0000256" key="1">
    <source>
        <dbReference type="ARBA" id="ARBA00001974"/>
    </source>
</evidence>
<feature type="chain" id="PRO_5045795732" description="FAD-binding PCMH-type domain-containing protein" evidence="6">
    <location>
        <begin position="22"/>
        <end position="533"/>
    </location>
</feature>
<sequence>MPKMFLRGLLIMACLALAIHGHEYRRRSSSAIDIRNPLQAPLQVTAKRISGSGSGSGSNITAFVDELGPHLSSEASITLTGSDEFAELTLRWTAWEAPSFKATVQVYTEDDVSNTIKVSNKFGLPWLAVSGRHGGIQSLGKLDAGVQINLDYLDSLVVNSDGKTATIGGGITSGAVTAALWDKGKWTTTGSCECTSLAGPMLGGGHGFLQNRFGLALDNLVSARVALGDGSVVTASDESHPDLFWALRGAGHNFGVVTELEYRIYDVPVENKWVFADMFFTADKVEEVFRVTNEISNEGDQPIEIVSFIEYRIVPAIDPVNPVIELLFLFEGTTEEAEKYLSIYRAIGPESSTLVPDAVYPDFAKLVRFSKQDAACSEGLLHVQRFPADLEVYNITTQKELLVKFGDMVAANPFLNNSFYIFENYGYTAVKSVPDESTAYPDRFNAYLIAPCLIYTNSTPENDEIVRQAGEKLRSVAVAGRQDGRLYAYVNYANGYETLEELYGHDAWRLEKLRNLKQVYDPDARLKFYAPIV</sequence>
<keyword evidence="6" id="KW-0732">Signal</keyword>
<dbReference type="InterPro" id="IPR036318">
    <property type="entry name" value="FAD-bd_PCMH-like_sf"/>
</dbReference>
<dbReference type="InterPro" id="IPR050416">
    <property type="entry name" value="FAD-linked_Oxidoreductase"/>
</dbReference>
<keyword evidence="4" id="KW-0274">FAD</keyword>
<feature type="signal peptide" evidence="6">
    <location>
        <begin position="1"/>
        <end position="21"/>
    </location>
</feature>
<comment type="similarity">
    <text evidence="2">Belongs to the oxygen-dependent FAD-linked oxidoreductase family.</text>
</comment>
<comment type="caution">
    <text evidence="8">The sequence shown here is derived from an EMBL/GenBank/DDBJ whole genome shotgun (WGS) entry which is preliminary data.</text>
</comment>
<accession>A0ABR4FEM8</accession>
<dbReference type="PROSITE" id="PS51387">
    <property type="entry name" value="FAD_PCMH"/>
    <property type="match status" value="1"/>
</dbReference>
<name>A0ABR4FEM8_9PEZI</name>
<protein>
    <recommendedName>
        <fullName evidence="7">FAD-binding PCMH-type domain-containing protein</fullName>
    </recommendedName>
</protein>
<gene>
    <name evidence="8" type="ORF">FJTKL_07988</name>
</gene>
<evidence type="ECO:0000256" key="5">
    <source>
        <dbReference type="ARBA" id="ARBA00023002"/>
    </source>
</evidence>
<evidence type="ECO:0000256" key="2">
    <source>
        <dbReference type="ARBA" id="ARBA00005466"/>
    </source>
</evidence>
<evidence type="ECO:0000313" key="9">
    <source>
        <dbReference type="Proteomes" id="UP001600888"/>
    </source>
</evidence>
<dbReference type="Pfam" id="PF01565">
    <property type="entry name" value="FAD_binding_4"/>
    <property type="match status" value="1"/>
</dbReference>
<evidence type="ECO:0000256" key="3">
    <source>
        <dbReference type="ARBA" id="ARBA00022630"/>
    </source>
</evidence>
<reference evidence="8 9" key="1">
    <citation type="submission" date="2024-03" db="EMBL/GenBank/DDBJ databases">
        <title>A high-quality draft genome sequence of Diaporthe vaccinii, a causative agent of upright dieback and viscid rot disease in cranberry plants.</title>
        <authorList>
            <person name="Sarrasin M."/>
            <person name="Lang B.F."/>
            <person name="Burger G."/>
        </authorList>
    </citation>
    <scope>NUCLEOTIDE SEQUENCE [LARGE SCALE GENOMIC DNA]</scope>
    <source>
        <strain evidence="8 9">IS7</strain>
    </source>
</reference>
<organism evidence="8 9">
    <name type="scientific">Diaporthe vaccinii</name>
    <dbReference type="NCBI Taxonomy" id="105482"/>
    <lineage>
        <taxon>Eukaryota</taxon>
        <taxon>Fungi</taxon>
        <taxon>Dikarya</taxon>
        <taxon>Ascomycota</taxon>
        <taxon>Pezizomycotina</taxon>
        <taxon>Sordariomycetes</taxon>
        <taxon>Sordariomycetidae</taxon>
        <taxon>Diaporthales</taxon>
        <taxon>Diaporthaceae</taxon>
        <taxon>Diaporthe</taxon>
        <taxon>Diaporthe eres species complex</taxon>
    </lineage>
</organism>
<dbReference type="PANTHER" id="PTHR42973">
    <property type="entry name" value="BINDING OXIDOREDUCTASE, PUTATIVE (AFU_ORTHOLOGUE AFUA_1G17690)-RELATED"/>
    <property type="match status" value="1"/>
</dbReference>
<dbReference type="InterPro" id="IPR016169">
    <property type="entry name" value="FAD-bd_PCMH_sub2"/>
</dbReference>
<dbReference type="Gene3D" id="3.40.462.20">
    <property type="match status" value="1"/>
</dbReference>